<evidence type="ECO:0000313" key="1">
    <source>
        <dbReference type="EMBL" id="EYB94425.1"/>
    </source>
</evidence>
<dbReference type="OrthoDB" id="5872679at2759"/>
<evidence type="ECO:0000313" key="2">
    <source>
        <dbReference type="Proteomes" id="UP000024635"/>
    </source>
</evidence>
<accession>A0A016SV85</accession>
<name>A0A016SV85_9BILA</name>
<comment type="caution">
    <text evidence="1">The sequence shown here is derived from an EMBL/GenBank/DDBJ whole genome shotgun (WGS) entry which is preliminary data.</text>
</comment>
<gene>
    <name evidence="1" type="primary">Acey_s0172.g384</name>
    <name evidence="1" type="ORF">Y032_0172g384</name>
</gene>
<dbReference type="EMBL" id="JARK01001508">
    <property type="protein sequence ID" value="EYB94425.1"/>
    <property type="molecule type" value="Genomic_DNA"/>
</dbReference>
<protein>
    <submittedName>
        <fullName evidence="1">Uncharacterized protein</fullName>
    </submittedName>
</protein>
<sequence length="98" mass="10952">MGSTYRKIQRSPFFFFWQSDGDRASINWQLLRVGRILCAIPFFFADQLNSGGVILTPQNSHTSDCWLCKGFSAPTTSAECESLCSTVTLPQFFCPASL</sequence>
<dbReference type="Proteomes" id="UP000024635">
    <property type="component" value="Unassembled WGS sequence"/>
</dbReference>
<dbReference type="AlphaFoldDB" id="A0A016SV85"/>
<proteinExistence type="predicted"/>
<reference evidence="2" key="1">
    <citation type="journal article" date="2015" name="Nat. Genet.">
        <title>The genome and transcriptome of the zoonotic hookworm Ancylostoma ceylanicum identify infection-specific gene families.</title>
        <authorList>
            <person name="Schwarz E.M."/>
            <person name="Hu Y."/>
            <person name="Antoshechkin I."/>
            <person name="Miller M.M."/>
            <person name="Sternberg P.W."/>
            <person name="Aroian R.V."/>
        </authorList>
    </citation>
    <scope>NUCLEOTIDE SEQUENCE</scope>
    <source>
        <strain evidence="2">HY135</strain>
    </source>
</reference>
<keyword evidence="2" id="KW-1185">Reference proteome</keyword>
<organism evidence="1 2">
    <name type="scientific">Ancylostoma ceylanicum</name>
    <dbReference type="NCBI Taxonomy" id="53326"/>
    <lineage>
        <taxon>Eukaryota</taxon>
        <taxon>Metazoa</taxon>
        <taxon>Ecdysozoa</taxon>
        <taxon>Nematoda</taxon>
        <taxon>Chromadorea</taxon>
        <taxon>Rhabditida</taxon>
        <taxon>Rhabditina</taxon>
        <taxon>Rhabditomorpha</taxon>
        <taxon>Strongyloidea</taxon>
        <taxon>Ancylostomatidae</taxon>
        <taxon>Ancylostomatinae</taxon>
        <taxon>Ancylostoma</taxon>
    </lineage>
</organism>